<dbReference type="GO" id="GO:0008270">
    <property type="term" value="F:zinc ion binding"/>
    <property type="evidence" value="ECO:0007669"/>
    <property type="project" value="InterPro"/>
</dbReference>
<dbReference type="Pfam" id="PF00172">
    <property type="entry name" value="Zn_clus"/>
    <property type="match status" value="1"/>
</dbReference>
<dbReference type="PROSITE" id="PS00463">
    <property type="entry name" value="ZN2_CY6_FUNGAL_1"/>
    <property type="match status" value="1"/>
</dbReference>
<evidence type="ECO:0000256" key="3">
    <source>
        <dbReference type="ARBA" id="ARBA00023125"/>
    </source>
</evidence>
<dbReference type="CDD" id="cd00067">
    <property type="entry name" value="GAL4"/>
    <property type="match status" value="1"/>
</dbReference>
<evidence type="ECO:0000313" key="7">
    <source>
        <dbReference type="EMBL" id="CBF78039.1"/>
    </source>
</evidence>
<dbReference type="HOGENOM" id="CLU_015493_3_0_1"/>
<dbReference type="InterPro" id="IPR001138">
    <property type="entry name" value="Zn2Cys6_DnaBD"/>
</dbReference>
<evidence type="ECO:0000256" key="2">
    <source>
        <dbReference type="ARBA" id="ARBA00023015"/>
    </source>
</evidence>
<accession>C8V9R1</accession>
<dbReference type="PANTHER" id="PTHR37534">
    <property type="entry name" value="TRANSCRIPTIONAL ACTIVATOR PROTEIN UGA3"/>
    <property type="match status" value="1"/>
</dbReference>
<dbReference type="SUPFAM" id="SSF57701">
    <property type="entry name" value="Zn2/Cys6 DNA-binding domain"/>
    <property type="match status" value="1"/>
</dbReference>
<comment type="subcellular location">
    <subcellularLocation>
        <location evidence="1">Nucleus</location>
    </subcellularLocation>
</comment>
<dbReference type="Pfam" id="PF11951">
    <property type="entry name" value="Fungal_trans_2"/>
    <property type="match status" value="1"/>
</dbReference>
<dbReference type="GO" id="GO:0000976">
    <property type="term" value="F:transcription cis-regulatory region binding"/>
    <property type="evidence" value="ECO:0000318"/>
    <property type="project" value="GO_Central"/>
</dbReference>
<gene>
    <name evidence="7" type="ORF">ANIA_08778</name>
</gene>
<dbReference type="OrthoDB" id="6730379at2759"/>
<protein>
    <submittedName>
        <fullName evidence="7">Zn(II)2Cys6 transcription factor (Eurofung)</fullName>
    </submittedName>
</protein>
<evidence type="ECO:0000256" key="5">
    <source>
        <dbReference type="ARBA" id="ARBA00023242"/>
    </source>
</evidence>
<sequence length="538" mass="60451">MPRADRKNTRRRTGCFRCKEKHIQCTEEYPRCHRCESLNLQCVRGLRLTFREDAIQRGLSFGREGVWTRRPLRAQKQTQKALFEAVSLQPYLNRWVFLNVTTSDFDPNSTECLALPSDALELVAPSPLPSTYHPLHALPETDSYLLDYFIRGISPSCSLSTSHNPYVSLVIPLCFISDTLRHALLAVAANQLCLLGCNQFRQKACQHKDNALRGLRREISTGLQDEGTVATVLMLCFQDISDGCSPSWITHLRGGLHLIKYKGSPSSPSLWNFFRMYFVAHDIMSRTASDDWDNKWHGDDSAQLWSEHDDLEEIDVLMGCSRSLMTLIHKTSVLAATRAKILKNRPLTPSEVEDHARITVNLHDSLFTLNQRLPSHSGDRTDLEAIAHIKRLAAILYLTERLGPVKEAQAILGGNNHSDSYRSSPGGTQTYSKHHLITSIISSMSSLSNTNTATLLWPLFVLGNAGLENEEHRRFVLDMLLGIQRARNLGSVRRTIEAVKHAFGTKGLGLVVHGANKMLAQGTQTEWGNARFRFISLA</sequence>
<evidence type="ECO:0000256" key="4">
    <source>
        <dbReference type="ARBA" id="ARBA00023163"/>
    </source>
</evidence>
<dbReference type="PANTHER" id="PTHR37534:SF49">
    <property type="entry name" value="LYSINE BIOSYNTHESIS REGULATORY PROTEIN LYS14"/>
    <property type="match status" value="1"/>
</dbReference>
<keyword evidence="5" id="KW-0539">Nucleus</keyword>
<dbReference type="GeneID" id="2868328"/>
<reference evidence="8" key="1">
    <citation type="journal article" date="2005" name="Nature">
        <title>Sequencing of Aspergillus nidulans and comparative analysis with A. fumigatus and A. oryzae.</title>
        <authorList>
            <person name="Galagan J.E."/>
            <person name="Calvo S.E."/>
            <person name="Cuomo C."/>
            <person name="Ma L.J."/>
            <person name="Wortman J.R."/>
            <person name="Batzoglou S."/>
            <person name="Lee S.I."/>
            <person name="Basturkmen M."/>
            <person name="Spevak C.C."/>
            <person name="Clutterbuck J."/>
            <person name="Kapitonov V."/>
            <person name="Jurka J."/>
            <person name="Scazzocchio C."/>
            <person name="Farman M."/>
            <person name="Butler J."/>
            <person name="Purcell S."/>
            <person name="Harris S."/>
            <person name="Braus G.H."/>
            <person name="Draht O."/>
            <person name="Busch S."/>
            <person name="D'Enfert C."/>
            <person name="Bouchier C."/>
            <person name="Goldman G.H."/>
            <person name="Bell-Pedersen D."/>
            <person name="Griffiths-Jones S."/>
            <person name="Doonan J.H."/>
            <person name="Yu J."/>
            <person name="Vienken K."/>
            <person name="Pain A."/>
            <person name="Freitag M."/>
            <person name="Selker E.U."/>
            <person name="Archer D.B."/>
            <person name="Penalva M.A."/>
            <person name="Oakley B.R."/>
            <person name="Momany M."/>
            <person name="Tanaka T."/>
            <person name="Kumagai T."/>
            <person name="Asai K."/>
            <person name="Machida M."/>
            <person name="Nierman W.C."/>
            <person name="Denning D.W."/>
            <person name="Caddick M."/>
            <person name="Hynes M."/>
            <person name="Paoletti M."/>
            <person name="Fischer R."/>
            <person name="Miller B."/>
            <person name="Dyer P."/>
            <person name="Sachs M.S."/>
            <person name="Osmani S.A."/>
            <person name="Birren B.W."/>
        </authorList>
    </citation>
    <scope>NUCLEOTIDE SEQUENCE [LARGE SCALE GENOMIC DNA]</scope>
    <source>
        <strain evidence="8">FGSC A4 / ATCC 38163 / CBS 112.46 / NRRL 194 / M139</strain>
    </source>
</reference>
<dbReference type="eggNOG" id="ENOG502S6US">
    <property type="taxonomic scope" value="Eukaryota"/>
</dbReference>
<dbReference type="Proteomes" id="UP000000560">
    <property type="component" value="Chromosome III"/>
</dbReference>
<organism evidence="7 8">
    <name type="scientific">Emericella nidulans (strain FGSC A4 / ATCC 38163 / CBS 112.46 / NRRL 194 / M139)</name>
    <name type="common">Aspergillus nidulans</name>
    <dbReference type="NCBI Taxonomy" id="227321"/>
    <lineage>
        <taxon>Eukaryota</taxon>
        <taxon>Fungi</taxon>
        <taxon>Dikarya</taxon>
        <taxon>Ascomycota</taxon>
        <taxon>Pezizomycotina</taxon>
        <taxon>Eurotiomycetes</taxon>
        <taxon>Eurotiomycetidae</taxon>
        <taxon>Eurotiales</taxon>
        <taxon>Aspergillaceae</taxon>
        <taxon>Aspergillus</taxon>
        <taxon>Aspergillus subgen. Nidulantes</taxon>
    </lineage>
</organism>
<dbReference type="STRING" id="227321.C8V9R1"/>
<dbReference type="InParanoid" id="C8V9R1"/>
<dbReference type="PROSITE" id="PS50048">
    <property type="entry name" value="ZN2_CY6_FUNGAL_2"/>
    <property type="match status" value="1"/>
</dbReference>
<evidence type="ECO:0000313" key="8">
    <source>
        <dbReference type="Proteomes" id="UP000000560"/>
    </source>
</evidence>
<dbReference type="RefSeq" id="XP_682047.2">
    <property type="nucleotide sequence ID" value="XM_676955.2"/>
</dbReference>
<proteinExistence type="predicted"/>
<evidence type="ECO:0000256" key="1">
    <source>
        <dbReference type="ARBA" id="ARBA00004123"/>
    </source>
</evidence>
<dbReference type="OMA" id="CFYDISD"/>
<keyword evidence="2" id="KW-0805">Transcription regulation</keyword>
<dbReference type="KEGG" id="ani:ANIA_08778"/>
<keyword evidence="3" id="KW-0238">DNA-binding</keyword>
<dbReference type="InterPro" id="IPR036864">
    <property type="entry name" value="Zn2-C6_fun-type_DNA-bd_sf"/>
</dbReference>
<evidence type="ECO:0000259" key="6">
    <source>
        <dbReference type="PROSITE" id="PS50048"/>
    </source>
</evidence>
<keyword evidence="8" id="KW-1185">Reference proteome</keyword>
<dbReference type="GO" id="GO:0045944">
    <property type="term" value="P:positive regulation of transcription by RNA polymerase II"/>
    <property type="evidence" value="ECO:0000318"/>
    <property type="project" value="GO_Central"/>
</dbReference>
<dbReference type="AlphaFoldDB" id="C8V9R1"/>
<reference evidence="8" key="2">
    <citation type="journal article" date="2009" name="Fungal Genet. Biol.">
        <title>The 2008 update of the Aspergillus nidulans genome annotation: a community effort.</title>
        <authorList>
            <person name="Wortman J.R."/>
            <person name="Gilsenan J.M."/>
            <person name="Joardar V."/>
            <person name="Deegan J."/>
            <person name="Clutterbuck J."/>
            <person name="Andersen M.R."/>
            <person name="Archer D."/>
            <person name="Bencina M."/>
            <person name="Braus G."/>
            <person name="Coutinho P."/>
            <person name="von Dohren H."/>
            <person name="Doonan J."/>
            <person name="Driessen A.J."/>
            <person name="Durek P."/>
            <person name="Espeso E."/>
            <person name="Fekete E."/>
            <person name="Flipphi M."/>
            <person name="Estrada C.G."/>
            <person name="Geysens S."/>
            <person name="Goldman G."/>
            <person name="de Groot P.W."/>
            <person name="Hansen K."/>
            <person name="Harris S.D."/>
            <person name="Heinekamp T."/>
            <person name="Helmstaedt K."/>
            <person name="Henrissat B."/>
            <person name="Hofmann G."/>
            <person name="Homan T."/>
            <person name="Horio T."/>
            <person name="Horiuchi H."/>
            <person name="James S."/>
            <person name="Jones M."/>
            <person name="Karaffa L."/>
            <person name="Karanyi Z."/>
            <person name="Kato M."/>
            <person name="Keller N."/>
            <person name="Kelly D.E."/>
            <person name="Kiel J.A."/>
            <person name="Kim J.M."/>
            <person name="van der Klei I.J."/>
            <person name="Klis F.M."/>
            <person name="Kovalchuk A."/>
            <person name="Krasevec N."/>
            <person name="Kubicek C.P."/>
            <person name="Liu B."/>
            <person name="Maccabe A."/>
            <person name="Meyer V."/>
            <person name="Mirabito P."/>
            <person name="Miskei M."/>
            <person name="Mos M."/>
            <person name="Mullins J."/>
            <person name="Nelson D.R."/>
            <person name="Nielsen J."/>
            <person name="Oakley B.R."/>
            <person name="Osmani S.A."/>
            <person name="Pakula T."/>
            <person name="Paszewski A."/>
            <person name="Paulsen I."/>
            <person name="Pilsyk S."/>
            <person name="Pocsi I."/>
            <person name="Punt P.J."/>
            <person name="Ram A.F."/>
            <person name="Ren Q."/>
            <person name="Robellet X."/>
            <person name="Robson G."/>
            <person name="Seiboth B."/>
            <person name="van Solingen P."/>
            <person name="Specht T."/>
            <person name="Sun J."/>
            <person name="Taheri-Talesh N."/>
            <person name="Takeshita N."/>
            <person name="Ussery D."/>
            <person name="vanKuyk P.A."/>
            <person name="Visser H."/>
            <person name="van de Vondervoort P.J."/>
            <person name="de Vries R.P."/>
            <person name="Walton J."/>
            <person name="Xiang X."/>
            <person name="Xiong Y."/>
            <person name="Zeng A.P."/>
            <person name="Brandt B.W."/>
            <person name="Cornell M.J."/>
            <person name="van den Hondel C.A."/>
            <person name="Visser J."/>
            <person name="Oliver S.G."/>
            <person name="Turner G."/>
        </authorList>
    </citation>
    <scope>GENOME REANNOTATION</scope>
    <source>
        <strain evidence="8">FGSC A4 / ATCC 38163 / CBS 112.46 / NRRL 194 / M139</strain>
    </source>
</reference>
<dbReference type="GO" id="GO:0005634">
    <property type="term" value="C:nucleus"/>
    <property type="evidence" value="ECO:0000318"/>
    <property type="project" value="GO_Central"/>
</dbReference>
<name>C8V9R1_EMENI</name>
<dbReference type="SMART" id="SM00066">
    <property type="entry name" value="GAL4"/>
    <property type="match status" value="1"/>
</dbReference>
<dbReference type="GO" id="GO:0000981">
    <property type="term" value="F:DNA-binding transcription factor activity, RNA polymerase II-specific"/>
    <property type="evidence" value="ECO:0007669"/>
    <property type="project" value="InterPro"/>
</dbReference>
<dbReference type="VEuPathDB" id="FungiDB:AN8778"/>
<keyword evidence="4" id="KW-0804">Transcription</keyword>
<dbReference type="EMBL" id="BN001303">
    <property type="protein sequence ID" value="CBF78039.1"/>
    <property type="molecule type" value="Genomic_DNA"/>
</dbReference>
<dbReference type="GO" id="GO:0003700">
    <property type="term" value="F:DNA-binding transcription factor activity"/>
    <property type="evidence" value="ECO:0000318"/>
    <property type="project" value="GO_Central"/>
</dbReference>
<feature type="domain" description="Zn(2)-C6 fungal-type" evidence="6">
    <location>
        <begin position="14"/>
        <end position="44"/>
    </location>
</feature>
<dbReference type="InterPro" id="IPR021858">
    <property type="entry name" value="Fun_TF"/>
</dbReference>